<gene>
    <name evidence="1" type="ORF">DPMN_180990</name>
</gene>
<protein>
    <submittedName>
        <fullName evidence="1">Uncharacterized protein</fullName>
    </submittedName>
</protein>
<name>A0A9D4DCT9_DREPO</name>
<evidence type="ECO:0000313" key="1">
    <source>
        <dbReference type="EMBL" id="KAH3746581.1"/>
    </source>
</evidence>
<dbReference type="AlphaFoldDB" id="A0A9D4DCT9"/>
<dbReference type="EMBL" id="JAIWYP010000010">
    <property type="protein sequence ID" value="KAH3746581.1"/>
    <property type="molecule type" value="Genomic_DNA"/>
</dbReference>
<comment type="caution">
    <text evidence="1">The sequence shown here is derived from an EMBL/GenBank/DDBJ whole genome shotgun (WGS) entry which is preliminary data.</text>
</comment>
<accession>A0A9D4DCT9</accession>
<reference evidence="1" key="1">
    <citation type="journal article" date="2019" name="bioRxiv">
        <title>The Genome of the Zebra Mussel, Dreissena polymorpha: A Resource for Invasive Species Research.</title>
        <authorList>
            <person name="McCartney M.A."/>
            <person name="Auch B."/>
            <person name="Kono T."/>
            <person name="Mallez S."/>
            <person name="Zhang Y."/>
            <person name="Obille A."/>
            <person name="Becker A."/>
            <person name="Abrahante J.E."/>
            <person name="Garbe J."/>
            <person name="Badalamenti J.P."/>
            <person name="Herman A."/>
            <person name="Mangelson H."/>
            <person name="Liachko I."/>
            <person name="Sullivan S."/>
            <person name="Sone E.D."/>
            <person name="Koren S."/>
            <person name="Silverstein K.A.T."/>
            <person name="Beckman K.B."/>
            <person name="Gohl D.M."/>
        </authorList>
    </citation>
    <scope>NUCLEOTIDE SEQUENCE</scope>
    <source>
        <strain evidence="1">Duluth1</strain>
        <tissue evidence="1">Whole animal</tissue>
    </source>
</reference>
<sequence length="65" mass="7254">MVAVQKTEVLQIGPEYVNICSSYMTVQVSSDENLLDARWTQDFKAGWAMCGFFVTCLGKDNVMIA</sequence>
<dbReference type="Proteomes" id="UP000828390">
    <property type="component" value="Unassembled WGS sequence"/>
</dbReference>
<evidence type="ECO:0000313" key="2">
    <source>
        <dbReference type="Proteomes" id="UP000828390"/>
    </source>
</evidence>
<proteinExistence type="predicted"/>
<organism evidence="1 2">
    <name type="scientific">Dreissena polymorpha</name>
    <name type="common">Zebra mussel</name>
    <name type="synonym">Mytilus polymorpha</name>
    <dbReference type="NCBI Taxonomy" id="45954"/>
    <lineage>
        <taxon>Eukaryota</taxon>
        <taxon>Metazoa</taxon>
        <taxon>Spiralia</taxon>
        <taxon>Lophotrochozoa</taxon>
        <taxon>Mollusca</taxon>
        <taxon>Bivalvia</taxon>
        <taxon>Autobranchia</taxon>
        <taxon>Heteroconchia</taxon>
        <taxon>Euheterodonta</taxon>
        <taxon>Imparidentia</taxon>
        <taxon>Neoheterodontei</taxon>
        <taxon>Myida</taxon>
        <taxon>Dreissenoidea</taxon>
        <taxon>Dreissenidae</taxon>
        <taxon>Dreissena</taxon>
    </lineage>
</organism>
<keyword evidence="2" id="KW-1185">Reference proteome</keyword>
<reference evidence="1" key="2">
    <citation type="submission" date="2020-11" db="EMBL/GenBank/DDBJ databases">
        <authorList>
            <person name="McCartney M.A."/>
            <person name="Auch B."/>
            <person name="Kono T."/>
            <person name="Mallez S."/>
            <person name="Becker A."/>
            <person name="Gohl D.M."/>
            <person name="Silverstein K.A.T."/>
            <person name="Koren S."/>
            <person name="Bechman K.B."/>
            <person name="Herman A."/>
            <person name="Abrahante J.E."/>
            <person name="Garbe J."/>
        </authorList>
    </citation>
    <scope>NUCLEOTIDE SEQUENCE</scope>
    <source>
        <strain evidence="1">Duluth1</strain>
        <tissue evidence="1">Whole animal</tissue>
    </source>
</reference>